<evidence type="ECO:0000256" key="2">
    <source>
        <dbReference type="SAM" id="MobiDB-lite"/>
    </source>
</evidence>
<evidence type="ECO:0000313" key="5">
    <source>
        <dbReference type="Proteomes" id="UP001590950"/>
    </source>
</evidence>
<reference evidence="4 5" key="1">
    <citation type="submission" date="2024-09" db="EMBL/GenBank/DDBJ databases">
        <title>Rethinking Asexuality: The Enigmatic Case of Functional Sexual Genes in Lepraria (Stereocaulaceae).</title>
        <authorList>
            <person name="Doellman M."/>
            <person name="Sun Y."/>
            <person name="Barcenas-Pena A."/>
            <person name="Lumbsch H.T."/>
            <person name="Grewe F."/>
        </authorList>
    </citation>
    <scope>NUCLEOTIDE SEQUENCE [LARGE SCALE GENOMIC DNA]</scope>
    <source>
        <strain evidence="4 5">Mercado 3170</strain>
    </source>
</reference>
<dbReference type="Gene3D" id="3.90.70.130">
    <property type="match status" value="1"/>
</dbReference>
<organism evidence="4 5">
    <name type="scientific">Stereocaulon virgatum</name>
    <dbReference type="NCBI Taxonomy" id="373712"/>
    <lineage>
        <taxon>Eukaryota</taxon>
        <taxon>Fungi</taxon>
        <taxon>Dikarya</taxon>
        <taxon>Ascomycota</taxon>
        <taxon>Pezizomycotina</taxon>
        <taxon>Lecanoromycetes</taxon>
        <taxon>OSLEUM clade</taxon>
        <taxon>Lecanoromycetidae</taxon>
        <taxon>Lecanorales</taxon>
        <taxon>Lecanorineae</taxon>
        <taxon>Stereocaulaceae</taxon>
        <taxon>Stereocaulon</taxon>
    </lineage>
</organism>
<accession>A0ABR3ZWU6</accession>
<feature type="domain" description="UFSP1/2/DUB catalytic" evidence="3">
    <location>
        <begin position="260"/>
        <end position="476"/>
    </location>
</feature>
<dbReference type="InterPro" id="IPR012462">
    <property type="entry name" value="UFSP1/2_DUB_cat"/>
</dbReference>
<comment type="caution">
    <text evidence="4">The sequence shown here is derived from an EMBL/GenBank/DDBJ whole genome shotgun (WGS) entry which is preliminary data.</text>
</comment>
<dbReference type="EMBL" id="JBEFKJ010000046">
    <property type="protein sequence ID" value="KAL2036994.1"/>
    <property type="molecule type" value="Genomic_DNA"/>
</dbReference>
<keyword evidence="1" id="KW-0378">Hydrolase</keyword>
<evidence type="ECO:0000313" key="4">
    <source>
        <dbReference type="EMBL" id="KAL2036994.1"/>
    </source>
</evidence>
<name>A0ABR3ZWU6_9LECA</name>
<gene>
    <name evidence="4" type="ORF">N7G274_010279</name>
</gene>
<dbReference type="Pfam" id="PF07910">
    <property type="entry name" value="Peptidase_C78"/>
    <property type="match status" value="1"/>
</dbReference>
<evidence type="ECO:0000256" key="1">
    <source>
        <dbReference type="ARBA" id="ARBA00022801"/>
    </source>
</evidence>
<dbReference type="Proteomes" id="UP001590950">
    <property type="component" value="Unassembled WGS sequence"/>
</dbReference>
<keyword evidence="5" id="KW-1185">Reference proteome</keyword>
<sequence>MAAAKPLECPFCNFTNHDCYALQYHVETSHPEEDGPSPFAVTEDARREDSEDDDEEEGAKDNSPNYIECQCGEFCLLAEFENHLEMHYAEGTNFDETKPTSADLAVPGTTLHYGRATSPAMQSPPPSPLMDAVPASSKSVVITSKSRNQTRVRSGKSQNIVQDFIDVLRHPSTPPPRKVSKGKTTKVPQRLGRAELGPHAHEERMPDWLRKQLDHGARVTTTNYIGRDGRLLQVQNIANECRDIIPVLAQLCDQDPTLSRVYLCHPAVTHVAKMHREGGFCGYRNIQMLVSYIRDAHSEGYRHFTGKLPSVIRLQDMIENAWDMGFNTIGRIETGGIRGTRKYIGTPEAQALLQSLDIGCRAEAFNDGADTPVQHRLLQAVEQYFLDGNPSMNGKVCQTSLPPMYFQHPGHSLTIVGLEVRKNGSRVLLVFDPMFKTSDGIRRLLGLRFRTSAPDKLLKAYRRGEEMLRKYSTFEVLKLTARVPDIR</sequence>
<proteinExistence type="predicted"/>
<feature type="region of interest" description="Disordered" evidence="2">
    <location>
        <begin position="29"/>
        <end position="64"/>
    </location>
</feature>
<evidence type="ECO:0000259" key="3">
    <source>
        <dbReference type="Pfam" id="PF07910"/>
    </source>
</evidence>
<protein>
    <recommendedName>
        <fullName evidence="3">UFSP1/2/DUB catalytic domain-containing protein</fullName>
    </recommendedName>
</protein>